<name>A0A7Y8Y016_9FLAO</name>
<feature type="transmembrane region" description="Helical" evidence="1">
    <location>
        <begin position="177"/>
        <end position="195"/>
    </location>
</feature>
<feature type="transmembrane region" description="Helical" evidence="1">
    <location>
        <begin position="111"/>
        <end position="137"/>
    </location>
</feature>
<keyword evidence="1" id="KW-1133">Transmembrane helix</keyword>
<dbReference type="Proteomes" id="UP000535020">
    <property type="component" value="Unassembled WGS sequence"/>
</dbReference>
<proteinExistence type="predicted"/>
<feature type="transmembrane region" description="Helical" evidence="1">
    <location>
        <begin position="304"/>
        <end position="322"/>
    </location>
</feature>
<comment type="caution">
    <text evidence="2">The sequence shown here is derived from an EMBL/GenBank/DDBJ whole genome shotgun (WGS) entry which is preliminary data.</text>
</comment>
<evidence type="ECO:0000313" key="2">
    <source>
        <dbReference type="EMBL" id="NYA70089.1"/>
    </source>
</evidence>
<feature type="transmembrane region" description="Helical" evidence="1">
    <location>
        <begin position="250"/>
        <end position="269"/>
    </location>
</feature>
<gene>
    <name evidence="2" type="ORF">HZF10_04095</name>
</gene>
<organism evidence="2 3">
    <name type="scientific">Flavobacterium agri</name>
    <dbReference type="NCBI Taxonomy" id="2743471"/>
    <lineage>
        <taxon>Bacteria</taxon>
        <taxon>Pseudomonadati</taxon>
        <taxon>Bacteroidota</taxon>
        <taxon>Flavobacteriia</taxon>
        <taxon>Flavobacteriales</taxon>
        <taxon>Flavobacteriaceae</taxon>
        <taxon>Flavobacterium</taxon>
    </lineage>
</organism>
<dbReference type="EMBL" id="JACBJI010000002">
    <property type="protein sequence ID" value="NYA70089.1"/>
    <property type="molecule type" value="Genomic_DNA"/>
</dbReference>
<feature type="transmembrane region" description="Helical" evidence="1">
    <location>
        <begin position="80"/>
        <end position="99"/>
    </location>
</feature>
<dbReference type="RefSeq" id="WP_176004914.1">
    <property type="nucleotide sequence ID" value="NZ_JABWMI010000006.1"/>
</dbReference>
<keyword evidence="3" id="KW-1185">Reference proteome</keyword>
<feature type="transmembrane region" description="Helical" evidence="1">
    <location>
        <begin position="149"/>
        <end position="171"/>
    </location>
</feature>
<evidence type="ECO:0000256" key="1">
    <source>
        <dbReference type="SAM" id="Phobius"/>
    </source>
</evidence>
<feature type="transmembrane region" description="Helical" evidence="1">
    <location>
        <begin position="207"/>
        <end position="230"/>
    </location>
</feature>
<keyword evidence="1" id="KW-0472">Membrane</keyword>
<sequence length="383" mass="42590">MIAFNRQLLENTFLVDSAEELYDAKFISKDQLKAAKEKFPALKTHNNLFIRIAFFLLGCFCYSSASGTVALVCSPLMDQYQIILFLLAALGIFATESLARHHYYAHGLDDSAILGMQICIVGAFGVTFESIPVALTIATVISALSAIRYLHTISVVICTGSIVGLIANLVIEYQVIPELYLTFVLFILAIGLFVVHRKLSKTEQARFYANPLRAMQLCSLLVGYFSVNYLVVRELAQDLMQIEVTEDKDIPLAFVFYFLTFAIPIAYLICSIKEKNRLMLWTGLFTLGFSIFTIRYYYHIMPPEWALLFGGILLSAVSLVLIRKLKHRETGITFEKDRMHPSQALSLAQTVIVNSHAIPNVPSKGPMEFGGGGFSGGGAGENY</sequence>
<dbReference type="AlphaFoldDB" id="A0A7Y8Y016"/>
<protein>
    <recommendedName>
        <fullName evidence="4">DUF4401 domain-containing protein</fullName>
    </recommendedName>
</protein>
<feature type="transmembrane region" description="Helical" evidence="1">
    <location>
        <begin position="48"/>
        <end position="73"/>
    </location>
</feature>
<evidence type="ECO:0000313" key="3">
    <source>
        <dbReference type="Proteomes" id="UP000535020"/>
    </source>
</evidence>
<accession>A0A7Y8Y016</accession>
<evidence type="ECO:0008006" key="4">
    <source>
        <dbReference type="Google" id="ProtNLM"/>
    </source>
</evidence>
<reference evidence="2 3" key="1">
    <citation type="submission" date="2020-07" db="EMBL/GenBank/DDBJ databases">
        <authorList>
            <person name="Sun Q."/>
        </authorList>
    </citation>
    <scope>NUCLEOTIDE SEQUENCE [LARGE SCALE GENOMIC DNA]</scope>
    <source>
        <strain evidence="2 3">MAH-1</strain>
    </source>
</reference>
<keyword evidence="1" id="KW-0812">Transmembrane</keyword>
<feature type="transmembrane region" description="Helical" evidence="1">
    <location>
        <begin position="278"/>
        <end position="298"/>
    </location>
</feature>